<feature type="compositionally biased region" description="Polar residues" evidence="1">
    <location>
        <begin position="104"/>
        <end position="127"/>
    </location>
</feature>
<evidence type="ECO:0000313" key="2">
    <source>
        <dbReference type="EMBL" id="SPQ17728.1"/>
    </source>
</evidence>
<feature type="region of interest" description="Disordered" evidence="1">
    <location>
        <begin position="82"/>
        <end position="170"/>
    </location>
</feature>
<evidence type="ECO:0000313" key="3">
    <source>
        <dbReference type="Proteomes" id="UP000289323"/>
    </source>
</evidence>
<dbReference type="AlphaFoldDB" id="A0A446B5I1"/>
<sequence>MDFFAGLSSVGLHPADGDDAAASLSRLPSWVGRQPNGFPLCGRAGSTPPVEIKLEPPCTPCRLPGASPCAHCASLDERRAPASTKLGSYPGTDELSPYIKKEPLSSSPLPGRTSSPAGPRTPVSTGQGVVAKWSKSSPEIKNEPPSSSPLFGRHCMPSAPHPPADARPLSRCQTRTDATAATATTVVTPITFHSTSAITSASSTAGTSTFPELGPAPAPAAVAPEAPACAEGVLCWFGFGIVFGSPAAAGERSSSPSLSRLSSGAGGACIAGAVVVVVVVCEQLEELLESSDARVRREEGELAEWAAMDEVLPSTGVDEEEVEVYVEEEEVRVKEEEGEEETWS</sequence>
<reference evidence="2 3" key="1">
    <citation type="submission" date="2018-04" db="EMBL/GenBank/DDBJ databases">
        <authorList>
            <person name="Huttner S."/>
            <person name="Dainat J."/>
        </authorList>
    </citation>
    <scope>NUCLEOTIDE SEQUENCE [LARGE SCALE GENOMIC DNA]</scope>
</reference>
<gene>
    <name evidence="2" type="ORF">TT172_LOCUS147</name>
</gene>
<feature type="compositionally biased region" description="Polar residues" evidence="1">
    <location>
        <begin position="134"/>
        <end position="149"/>
    </location>
</feature>
<organism evidence="2 3">
    <name type="scientific">Thermothielavioides terrestris</name>
    <dbReference type="NCBI Taxonomy" id="2587410"/>
    <lineage>
        <taxon>Eukaryota</taxon>
        <taxon>Fungi</taxon>
        <taxon>Dikarya</taxon>
        <taxon>Ascomycota</taxon>
        <taxon>Pezizomycotina</taxon>
        <taxon>Sordariomycetes</taxon>
        <taxon>Sordariomycetidae</taxon>
        <taxon>Sordariales</taxon>
        <taxon>Chaetomiaceae</taxon>
        <taxon>Thermothielavioides</taxon>
    </lineage>
</organism>
<dbReference type="EMBL" id="OUUZ01000001">
    <property type="protein sequence ID" value="SPQ17728.1"/>
    <property type="molecule type" value="Genomic_DNA"/>
</dbReference>
<proteinExistence type="predicted"/>
<name>A0A446B5I1_9PEZI</name>
<feature type="region of interest" description="Disordered" evidence="1">
    <location>
        <begin position="323"/>
        <end position="344"/>
    </location>
</feature>
<evidence type="ECO:0000256" key="1">
    <source>
        <dbReference type="SAM" id="MobiDB-lite"/>
    </source>
</evidence>
<accession>A0A446B5I1</accession>
<protein>
    <submittedName>
        <fullName evidence="2">B486fcbd-0cf8-4703-a7c7-cdff6c36a9fd</fullName>
    </submittedName>
</protein>
<dbReference type="Proteomes" id="UP000289323">
    <property type="component" value="Unassembled WGS sequence"/>
</dbReference>